<dbReference type="InterPro" id="IPR009003">
    <property type="entry name" value="Peptidase_S1_PA"/>
</dbReference>
<reference evidence="4 5" key="1">
    <citation type="submission" date="2019-02" db="EMBL/GenBank/DDBJ databases">
        <title>Deep-cultivation of Planctomycetes and their phenomic and genomic characterization uncovers novel biology.</title>
        <authorList>
            <person name="Wiegand S."/>
            <person name="Jogler M."/>
            <person name="Boedeker C."/>
            <person name="Pinto D."/>
            <person name="Vollmers J."/>
            <person name="Rivas-Marin E."/>
            <person name="Kohn T."/>
            <person name="Peeters S.H."/>
            <person name="Heuer A."/>
            <person name="Rast P."/>
            <person name="Oberbeckmann S."/>
            <person name="Bunk B."/>
            <person name="Jeske O."/>
            <person name="Meyerdierks A."/>
            <person name="Storesund J.E."/>
            <person name="Kallscheuer N."/>
            <person name="Luecker S."/>
            <person name="Lage O.M."/>
            <person name="Pohl T."/>
            <person name="Merkel B.J."/>
            <person name="Hornburger P."/>
            <person name="Mueller R.-W."/>
            <person name="Bruemmer F."/>
            <person name="Labrenz M."/>
            <person name="Spormann A.M."/>
            <person name="Op den Camp H."/>
            <person name="Overmann J."/>
            <person name="Amann R."/>
            <person name="Jetten M.S.M."/>
            <person name="Mascher T."/>
            <person name="Medema M.H."/>
            <person name="Devos D.P."/>
            <person name="Kaster A.-K."/>
            <person name="Ovreas L."/>
            <person name="Rohde M."/>
            <person name="Galperin M.Y."/>
            <person name="Jogler C."/>
        </authorList>
    </citation>
    <scope>NUCLEOTIDE SEQUENCE [LARGE SCALE GENOMIC DNA]</scope>
    <source>
        <strain evidence="4 5">Mal33</strain>
    </source>
</reference>
<organism evidence="4 5">
    <name type="scientific">Rosistilla oblonga</name>
    <dbReference type="NCBI Taxonomy" id="2527990"/>
    <lineage>
        <taxon>Bacteria</taxon>
        <taxon>Pseudomonadati</taxon>
        <taxon>Planctomycetota</taxon>
        <taxon>Planctomycetia</taxon>
        <taxon>Pirellulales</taxon>
        <taxon>Pirellulaceae</taxon>
        <taxon>Rosistilla</taxon>
    </lineage>
</organism>
<dbReference type="Pfam" id="PF13365">
    <property type="entry name" value="Trypsin_2"/>
    <property type="match status" value="1"/>
</dbReference>
<evidence type="ECO:0000256" key="2">
    <source>
        <dbReference type="SAM" id="SignalP"/>
    </source>
</evidence>
<evidence type="ECO:0000313" key="5">
    <source>
        <dbReference type="Proteomes" id="UP000316770"/>
    </source>
</evidence>
<dbReference type="Gene3D" id="2.40.10.10">
    <property type="entry name" value="Trypsin-like serine proteases"/>
    <property type="match status" value="1"/>
</dbReference>
<dbReference type="InterPro" id="IPR043504">
    <property type="entry name" value="Peptidase_S1_PA_chymotrypsin"/>
</dbReference>
<dbReference type="Proteomes" id="UP000316770">
    <property type="component" value="Chromosome"/>
</dbReference>
<dbReference type="InterPro" id="IPR036034">
    <property type="entry name" value="PDZ_sf"/>
</dbReference>
<comment type="similarity">
    <text evidence="1">Belongs to the peptidase S1C family.</text>
</comment>
<keyword evidence="4" id="KW-0645">Protease</keyword>
<feature type="chain" id="PRO_5022092839" evidence="2">
    <location>
        <begin position="28"/>
        <end position="353"/>
    </location>
</feature>
<sequence length="353" mass="37575" precursor="true">MIRSNLARLMILALLATSTPAVQPAVAQPAVRKPLPSETLLPGYLRDRMLRRVASRRDSAAMTLLMQPLAVQAGSSTVEVLLGGQRVALGTVVTADGYLVSKASELKADGELRVRLADDRILPARRVDERRSVDLALLKVEAQSLVPISWNPHEPAVGSFLFSVGRQGDPVGIGVVSVASREVQDHGLLGVMLQTDTNGARVISVVPGSGADDAGIGVGDLITQVEGQPMTTQKQVTAELRALYPGDSVTLTIRRKDRQDDFELSAEIRELSSFSESQDDTRVNGPRNSRLAGFELALQHDTVLGPDQCGGPVIDTNGRVIGINIARAGRVCSYAVPAAAIQPIVDQMIAATK</sequence>
<dbReference type="PANTHER" id="PTHR22939:SF129">
    <property type="entry name" value="SERINE PROTEASE HTRA2, MITOCHONDRIAL"/>
    <property type="match status" value="1"/>
</dbReference>
<evidence type="ECO:0000256" key="1">
    <source>
        <dbReference type="ARBA" id="ARBA00010541"/>
    </source>
</evidence>
<keyword evidence="4" id="KW-0378">Hydrolase</keyword>
<feature type="domain" description="PDZ" evidence="3">
    <location>
        <begin position="175"/>
        <end position="257"/>
    </location>
</feature>
<dbReference type="PROSITE" id="PS50106">
    <property type="entry name" value="PDZ"/>
    <property type="match status" value="1"/>
</dbReference>
<gene>
    <name evidence="4" type="ORF">Mal33_32680</name>
</gene>
<dbReference type="GO" id="GO:0008233">
    <property type="term" value="F:peptidase activity"/>
    <property type="evidence" value="ECO:0007669"/>
    <property type="project" value="UniProtKB-KW"/>
</dbReference>
<dbReference type="SMART" id="SM00228">
    <property type="entry name" value="PDZ"/>
    <property type="match status" value="1"/>
</dbReference>
<keyword evidence="5" id="KW-1185">Reference proteome</keyword>
<dbReference type="Pfam" id="PF13180">
    <property type="entry name" value="PDZ_2"/>
    <property type="match status" value="1"/>
</dbReference>
<dbReference type="InterPro" id="IPR001478">
    <property type="entry name" value="PDZ"/>
</dbReference>
<proteinExistence type="inferred from homology"/>
<protein>
    <submittedName>
        <fullName evidence="4">Serine endoprotease</fullName>
    </submittedName>
</protein>
<evidence type="ECO:0000313" key="4">
    <source>
        <dbReference type="EMBL" id="QDV57264.1"/>
    </source>
</evidence>
<keyword evidence="2" id="KW-0732">Signal</keyword>
<dbReference type="SUPFAM" id="SSF50156">
    <property type="entry name" value="PDZ domain-like"/>
    <property type="match status" value="1"/>
</dbReference>
<dbReference type="SUPFAM" id="SSF50494">
    <property type="entry name" value="Trypsin-like serine proteases"/>
    <property type="match status" value="1"/>
</dbReference>
<name>A0A518IVZ7_9BACT</name>
<feature type="signal peptide" evidence="2">
    <location>
        <begin position="1"/>
        <end position="27"/>
    </location>
</feature>
<dbReference type="Gene3D" id="2.30.42.10">
    <property type="match status" value="1"/>
</dbReference>
<dbReference type="PANTHER" id="PTHR22939">
    <property type="entry name" value="SERINE PROTEASE FAMILY S1C HTRA-RELATED"/>
    <property type="match status" value="1"/>
</dbReference>
<evidence type="ECO:0000259" key="3">
    <source>
        <dbReference type="PROSITE" id="PS50106"/>
    </source>
</evidence>
<dbReference type="GO" id="GO:0006508">
    <property type="term" value="P:proteolysis"/>
    <property type="evidence" value="ECO:0007669"/>
    <property type="project" value="UniProtKB-KW"/>
</dbReference>
<accession>A0A518IVZ7</accession>
<dbReference type="AlphaFoldDB" id="A0A518IVZ7"/>
<dbReference type="Gene3D" id="2.40.10.120">
    <property type="match status" value="1"/>
</dbReference>
<dbReference type="EMBL" id="CP036318">
    <property type="protein sequence ID" value="QDV57264.1"/>
    <property type="molecule type" value="Genomic_DNA"/>
</dbReference>